<reference evidence="7" key="1">
    <citation type="submission" date="2017-10" db="EMBL/GenBank/DDBJ databases">
        <title>Transcriptome Assembly of Sugarcane Aphid Adults.</title>
        <authorList>
            <person name="Scully E.D."/>
            <person name="Palmer N.A."/>
            <person name="Geib S.M."/>
            <person name="Sarath G."/>
            <person name="Sattler S.E."/>
        </authorList>
    </citation>
    <scope>NUCLEOTIDE SEQUENCE</scope>
    <source>
        <tissue evidence="7">Whole body</tissue>
    </source>
</reference>
<dbReference type="PANTHER" id="PTHR23507">
    <property type="entry name" value="ZGC:174356"/>
    <property type="match status" value="1"/>
</dbReference>
<keyword evidence="4 6" id="KW-0472">Membrane</keyword>
<evidence type="ECO:0000256" key="4">
    <source>
        <dbReference type="ARBA" id="ARBA00023136"/>
    </source>
</evidence>
<dbReference type="EMBL" id="GFXV01005064">
    <property type="protein sequence ID" value="MBW16869.1"/>
    <property type="molecule type" value="Transcribed_RNA"/>
</dbReference>
<comment type="subcellular location">
    <subcellularLocation>
        <location evidence="1">Membrane</location>
        <topology evidence="1">Multi-pass membrane protein</topology>
    </subcellularLocation>
</comment>
<proteinExistence type="predicted"/>
<feature type="transmembrane region" description="Helical" evidence="6">
    <location>
        <begin position="344"/>
        <end position="369"/>
    </location>
</feature>
<dbReference type="GO" id="GO:0016020">
    <property type="term" value="C:membrane"/>
    <property type="evidence" value="ECO:0007669"/>
    <property type="project" value="UniProtKB-SubCell"/>
</dbReference>
<feature type="transmembrane region" description="Helical" evidence="6">
    <location>
        <begin position="434"/>
        <end position="456"/>
    </location>
</feature>
<feature type="transmembrane region" description="Helical" evidence="6">
    <location>
        <begin position="401"/>
        <end position="422"/>
    </location>
</feature>
<feature type="transmembrane region" description="Helical" evidence="6">
    <location>
        <begin position="111"/>
        <end position="132"/>
    </location>
</feature>
<feature type="transmembrane region" description="Helical" evidence="6">
    <location>
        <begin position="210"/>
        <end position="232"/>
    </location>
</feature>
<dbReference type="InterPro" id="IPR036259">
    <property type="entry name" value="MFS_trans_sf"/>
</dbReference>
<sequence>MNTDDEQSAALDDASKVPRDGDAPGGADTVWSRAKRALSSVHVEPLVCCYIVSRMLMLLATQNLSLQKACSVNLRLDDDTCAALLVKSKTNVSTPLSRNEVATQQLVADMLLWQLIVQSAVPCALAVFVGSWSDRRRKRVPCMLVPVASEFVHAVGLAGCVYWFRELPMEVVGVLEAAPTALTGGRMVLFNAMFSYVADVTPEEMKTLRIGIVNLLSTVGMAIGTALSGITFQKLGFYGVYGSSSLLCILALLYGLIFIKEVPPPNKSDNMTQAQNNGLFNGFFNAKHIQEAFKVTFKDGPHNRKLRIIMLMCIAFLIMGPLNGDLTVSYLNTRARFNWNEVDFSVFSTVSMVISVAGTAISIGLLSHILKIDDSLIGVMACAGKIFAGICYGLATDEKIYYLGPLVDVMGGTIFITARSIMAKIVKPDELGQVTAIYSIVESLVPIVFGPLYTVIYKNTVDTLPGAYNLIGSTLAIPAILIYLWMYKESKLSKKNNDISVKIENDKL</sequence>
<dbReference type="Pfam" id="PF07690">
    <property type="entry name" value="MFS_1"/>
    <property type="match status" value="1"/>
</dbReference>
<evidence type="ECO:0000256" key="6">
    <source>
        <dbReference type="SAM" id="Phobius"/>
    </source>
</evidence>
<dbReference type="PANTHER" id="PTHR23507:SF1">
    <property type="entry name" value="FI18259P1-RELATED"/>
    <property type="match status" value="1"/>
</dbReference>
<dbReference type="GO" id="GO:0022857">
    <property type="term" value="F:transmembrane transporter activity"/>
    <property type="evidence" value="ECO:0007669"/>
    <property type="project" value="InterPro"/>
</dbReference>
<dbReference type="SUPFAM" id="SSF103473">
    <property type="entry name" value="MFS general substrate transporter"/>
    <property type="match status" value="1"/>
</dbReference>
<feature type="compositionally biased region" description="Basic and acidic residues" evidence="5">
    <location>
        <begin position="13"/>
        <end position="22"/>
    </location>
</feature>
<feature type="transmembrane region" description="Helical" evidence="6">
    <location>
        <begin position="144"/>
        <end position="165"/>
    </location>
</feature>
<dbReference type="Gene3D" id="1.20.1250.20">
    <property type="entry name" value="MFS general substrate transporter like domains"/>
    <property type="match status" value="1"/>
</dbReference>
<keyword evidence="2 6" id="KW-0812">Transmembrane</keyword>
<feature type="transmembrane region" description="Helical" evidence="6">
    <location>
        <begin position="468"/>
        <end position="486"/>
    </location>
</feature>
<feature type="transmembrane region" description="Helical" evidence="6">
    <location>
        <begin position="376"/>
        <end position="395"/>
    </location>
</feature>
<name>A0A2H8TSC8_9HEMI</name>
<dbReference type="AlphaFoldDB" id="A0A2H8TSC8"/>
<feature type="transmembrane region" description="Helical" evidence="6">
    <location>
        <begin position="177"/>
        <end position="198"/>
    </location>
</feature>
<feature type="transmembrane region" description="Helical" evidence="6">
    <location>
        <begin position="306"/>
        <end position="324"/>
    </location>
</feature>
<evidence type="ECO:0000256" key="1">
    <source>
        <dbReference type="ARBA" id="ARBA00004141"/>
    </source>
</evidence>
<dbReference type="OrthoDB" id="3026777at2759"/>
<evidence type="ECO:0000313" key="7">
    <source>
        <dbReference type="EMBL" id="MBW16869.1"/>
    </source>
</evidence>
<feature type="transmembrane region" description="Helical" evidence="6">
    <location>
        <begin position="238"/>
        <end position="259"/>
    </location>
</feature>
<evidence type="ECO:0000256" key="5">
    <source>
        <dbReference type="SAM" id="MobiDB-lite"/>
    </source>
</evidence>
<protein>
    <submittedName>
        <fullName evidence="7">Solute carrier family 46 member 3</fullName>
    </submittedName>
</protein>
<dbReference type="InterPro" id="IPR011701">
    <property type="entry name" value="MFS"/>
</dbReference>
<keyword evidence="3 6" id="KW-1133">Transmembrane helix</keyword>
<feature type="region of interest" description="Disordered" evidence="5">
    <location>
        <begin position="1"/>
        <end position="28"/>
    </location>
</feature>
<evidence type="ECO:0000256" key="3">
    <source>
        <dbReference type="ARBA" id="ARBA00022989"/>
    </source>
</evidence>
<evidence type="ECO:0000256" key="2">
    <source>
        <dbReference type="ARBA" id="ARBA00022692"/>
    </source>
</evidence>
<accession>A0A2H8TSC8</accession>
<organism evidence="7">
    <name type="scientific">Melanaphis sacchari</name>
    <dbReference type="NCBI Taxonomy" id="742174"/>
    <lineage>
        <taxon>Eukaryota</taxon>
        <taxon>Metazoa</taxon>
        <taxon>Ecdysozoa</taxon>
        <taxon>Arthropoda</taxon>
        <taxon>Hexapoda</taxon>
        <taxon>Insecta</taxon>
        <taxon>Pterygota</taxon>
        <taxon>Neoptera</taxon>
        <taxon>Paraneoptera</taxon>
        <taxon>Hemiptera</taxon>
        <taxon>Sternorrhyncha</taxon>
        <taxon>Aphidomorpha</taxon>
        <taxon>Aphidoidea</taxon>
        <taxon>Aphididae</taxon>
        <taxon>Aphidini</taxon>
        <taxon>Melanaphis</taxon>
    </lineage>
</organism>
<gene>
    <name evidence="7" type="primary">SLC46A3_32</name>
</gene>